<dbReference type="STRING" id="157652.A0A371HH87"/>
<dbReference type="AlphaFoldDB" id="A0A371HH87"/>
<evidence type="ECO:0000313" key="1">
    <source>
        <dbReference type="EMBL" id="RDY02171.1"/>
    </source>
</evidence>
<comment type="caution">
    <text evidence="1">The sequence shown here is derived from an EMBL/GenBank/DDBJ whole genome shotgun (WGS) entry which is preliminary data.</text>
</comment>
<dbReference type="OrthoDB" id="444127at2759"/>
<name>A0A371HH87_MUCPR</name>
<reference evidence="1" key="1">
    <citation type="submission" date="2018-05" db="EMBL/GenBank/DDBJ databases">
        <title>Draft genome of Mucuna pruriens seed.</title>
        <authorList>
            <person name="Nnadi N.E."/>
            <person name="Vos R."/>
            <person name="Hasami M.H."/>
            <person name="Devisetty U.K."/>
            <person name="Aguiy J.C."/>
        </authorList>
    </citation>
    <scope>NUCLEOTIDE SEQUENCE [LARGE SCALE GENOMIC DNA]</scope>
    <source>
        <strain evidence="1">JCA_2017</strain>
    </source>
</reference>
<accession>A0A371HH87</accession>
<protein>
    <submittedName>
        <fullName evidence="1">Uncharacterized protein</fullName>
    </submittedName>
</protein>
<sequence length="88" mass="9980">MLLTLVLVSPKYDFYNSRCKQIRLREGPGCKLMVDCTGEGVLSIEADEDVTLHQFGDALQPPFPCFQKLLYDVPGSKELLTLPFILFR</sequence>
<dbReference type="EMBL" id="QJKJ01002592">
    <property type="protein sequence ID" value="RDY02171.1"/>
    <property type="molecule type" value="Genomic_DNA"/>
</dbReference>
<dbReference type="Pfam" id="PF02458">
    <property type="entry name" value="Transferase"/>
    <property type="match status" value="1"/>
</dbReference>
<dbReference type="Gene3D" id="3.30.559.10">
    <property type="entry name" value="Chloramphenicol acetyltransferase-like domain"/>
    <property type="match status" value="1"/>
</dbReference>
<dbReference type="Proteomes" id="UP000257109">
    <property type="component" value="Unassembled WGS sequence"/>
</dbReference>
<keyword evidence="2" id="KW-1185">Reference proteome</keyword>
<feature type="non-terminal residue" evidence="1">
    <location>
        <position position="1"/>
    </location>
</feature>
<evidence type="ECO:0000313" key="2">
    <source>
        <dbReference type="Proteomes" id="UP000257109"/>
    </source>
</evidence>
<organism evidence="1 2">
    <name type="scientific">Mucuna pruriens</name>
    <name type="common">Velvet bean</name>
    <name type="synonym">Dolichos pruriens</name>
    <dbReference type="NCBI Taxonomy" id="157652"/>
    <lineage>
        <taxon>Eukaryota</taxon>
        <taxon>Viridiplantae</taxon>
        <taxon>Streptophyta</taxon>
        <taxon>Embryophyta</taxon>
        <taxon>Tracheophyta</taxon>
        <taxon>Spermatophyta</taxon>
        <taxon>Magnoliopsida</taxon>
        <taxon>eudicotyledons</taxon>
        <taxon>Gunneridae</taxon>
        <taxon>Pentapetalae</taxon>
        <taxon>rosids</taxon>
        <taxon>fabids</taxon>
        <taxon>Fabales</taxon>
        <taxon>Fabaceae</taxon>
        <taxon>Papilionoideae</taxon>
        <taxon>50 kb inversion clade</taxon>
        <taxon>NPAAA clade</taxon>
        <taxon>indigoferoid/millettioid clade</taxon>
        <taxon>Phaseoleae</taxon>
        <taxon>Mucuna</taxon>
    </lineage>
</organism>
<gene>
    <name evidence="1" type="ORF">CR513_14410</name>
</gene>
<proteinExistence type="predicted"/>
<dbReference type="InterPro" id="IPR023213">
    <property type="entry name" value="CAT-like_dom_sf"/>
</dbReference>